<dbReference type="EMBL" id="JAJJMB010017528">
    <property type="protein sequence ID" value="KAI3838041.1"/>
    <property type="molecule type" value="Genomic_DNA"/>
</dbReference>
<protein>
    <submittedName>
        <fullName evidence="1">Uncharacterized protein</fullName>
    </submittedName>
</protein>
<reference evidence="1" key="1">
    <citation type="submission" date="2022-04" db="EMBL/GenBank/DDBJ databases">
        <title>A functionally conserved STORR gene fusion in Papaver species that diverged 16.8 million years ago.</title>
        <authorList>
            <person name="Catania T."/>
        </authorList>
    </citation>
    <scope>NUCLEOTIDE SEQUENCE</scope>
    <source>
        <strain evidence="1">S-188037</strain>
    </source>
</reference>
<dbReference type="AlphaFoldDB" id="A0AAD4RYA0"/>
<accession>A0AAD4RYA0</accession>
<evidence type="ECO:0000313" key="2">
    <source>
        <dbReference type="Proteomes" id="UP001202328"/>
    </source>
</evidence>
<keyword evidence="2" id="KW-1185">Reference proteome</keyword>
<gene>
    <name evidence="1" type="ORF">MKW98_008992</name>
</gene>
<evidence type="ECO:0000313" key="1">
    <source>
        <dbReference type="EMBL" id="KAI3838041.1"/>
    </source>
</evidence>
<organism evidence="1 2">
    <name type="scientific">Papaver atlanticum</name>
    <dbReference type="NCBI Taxonomy" id="357466"/>
    <lineage>
        <taxon>Eukaryota</taxon>
        <taxon>Viridiplantae</taxon>
        <taxon>Streptophyta</taxon>
        <taxon>Embryophyta</taxon>
        <taxon>Tracheophyta</taxon>
        <taxon>Spermatophyta</taxon>
        <taxon>Magnoliopsida</taxon>
        <taxon>Ranunculales</taxon>
        <taxon>Papaveraceae</taxon>
        <taxon>Papaveroideae</taxon>
        <taxon>Papaver</taxon>
    </lineage>
</organism>
<dbReference type="Proteomes" id="UP001202328">
    <property type="component" value="Unassembled WGS sequence"/>
</dbReference>
<comment type="caution">
    <text evidence="1">The sequence shown here is derived from an EMBL/GenBank/DDBJ whole genome shotgun (WGS) entry which is preliminary data.</text>
</comment>
<name>A0AAD4RYA0_9MAGN</name>
<proteinExistence type="predicted"/>
<sequence>MVKTLQKDGIPYPMLNNYTPAGTYRSEKLVKLKLVRNDRSTTQYQHARSCERCDPELEHVIFNDIDEQEANVDQLISTWRWRVIPNMETGRCLGILVTH</sequence>